<keyword evidence="1" id="KW-0479">Metal-binding</keyword>
<proteinExistence type="predicted"/>
<dbReference type="CDD" id="cd03416">
    <property type="entry name" value="CbiX_SirB_N"/>
    <property type="match status" value="1"/>
</dbReference>
<dbReference type="InterPro" id="IPR002762">
    <property type="entry name" value="CbiX-like"/>
</dbReference>
<dbReference type="Gene3D" id="3.40.50.1400">
    <property type="match status" value="2"/>
</dbReference>
<dbReference type="PANTHER" id="PTHR33542:SF5">
    <property type="entry name" value="FERROCHELATASE CHE1"/>
    <property type="match status" value="1"/>
</dbReference>
<accession>A0A7Y7LXW3</accession>
<evidence type="ECO:0000256" key="2">
    <source>
        <dbReference type="ARBA" id="ARBA00023239"/>
    </source>
</evidence>
<dbReference type="EMBL" id="JAAMFM010000001">
    <property type="protein sequence ID" value="NVM93414.1"/>
    <property type="molecule type" value="Genomic_DNA"/>
</dbReference>
<dbReference type="PANTHER" id="PTHR33542">
    <property type="entry name" value="SIROHYDROCHLORIN FERROCHELATASE, CHLOROPLASTIC"/>
    <property type="match status" value="1"/>
</dbReference>
<evidence type="ECO:0000313" key="4">
    <source>
        <dbReference type="Proteomes" id="UP000543556"/>
    </source>
</evidence>
<protein>
    <submittedName>
        <fullName evidence="3">Sirohydrochlorin chelatase</fullName>
    </submittedName>
</protein>
<organism evidence="3 4">
    <name type="scientific">Arthrobacter wenxiniae</name>
    <dbReference type="NCBI Taxonomy" id="2713570"/>
    <lineage>
        <taxon>Bacteria</taxon>
        <taxon>Bacillati</taxon>
        <taxon>Actinomycetota</taxon>
        <taxon>Actinomycetes</taxon>
        <taxon>Micrococcales</taxon>
        <taxon>Micrococcaceae</taxon>
        <taxon>Arthrobacter</taxon>
    </lineage>
</organism>
<gene>
    <name evidence="3" type="ORF">G6034_00565</name>
</gene>
<evidence type="ECO:0000256" key="1">
    <source>
        <dbReference type="ARBA" id="ARBA00022723"/>
    </source>
</evidence>
<keyword evidence="2" id="KW-0456">Lyase</keyword>
<dbReference type="AlphaFoldDB" id="A0A7Y7LXW3"/>
<dbReference type="Pfam" id="PF01903">
    <property type="entry name" value="CbiX"/>
    <property type="match status" value="2"/>
</dbReference>
<name>A0A7Y7LXW3_9MICC</name>
<sequence>MIDATPATTRAPETALIACAHGTDNPDGRARINQLRADIAALRPGLAVLEAYVDVQEPALPDVVAGLPEGMRAVVVPLLLTVGYHVQVDIAQAVASRPGTLAAVPLGPDPRLAGLLHERLGELPAGWAVVLAAAGSSRPEAAEQVEVLAADLAVRRPEAILAAYGASARPTVPDAVAQLRAGGAAGVAIASYLLAPGYFHDQLATAGADRVSEPLLPSVLLAELALEHFDAAVLRSAAT</sequence>
<dbReference type="InterPro" id="IPR050963">
    <property type="entry name" value="Sirohydro_Cobaltochel/CbiX"/>
</dbReference>
<dbReference type="GO" id="GO:0016829">
    <property type="term" value="F:lyase activity"/>
    <property type="evidence" value="ECO:0007669"/>
    <property type="project" value="UniProtKB-KW"/>
</dbReference>
<reference evidence="3 4" key="1">
    <citation type="submission" date="2020-02" db="EMBL/GenBank/DDBJ databases">
        <title>Genome sequence of strain AETb3-4.</title>
        <authorList>
            <person name="Gao J."/>
            <person name="Zhang X."/>
        </authorList>
    </citation>
    <scope>NUCLEOTIDE SEQUENCE [LARGE SCALE GENOMIC DNA]</scope>
    <source>
        <strain evidence="3 4">AETb3-4</strain>
    </source>
</reference>
<dbReference type="Proteomes" id="UP000543556">
    <property type="component" value="Unassembled WGS sequence"/>
</dbReference>
<dbReference type="SUPFAM" id="SSF53800">
    <property type="entry name" value="Chelatase"/>
    <property type="match status" value="1"/>
</dbReference>
<dbReference type="RefSeq" id="WP_176633152.1">
    <property type="nucleotide sequence ID" value="NZ_JAAMFM010000001.1"/>
</dbReference>
<evidence type="ECO:0000313" key="3">
    <source>
        <dbReference type="EMBL" id="NVM93414.1"/>
    </source>
</evidence>
<dbReference type="GO" id="GO:0046872">
    <property type="term" value="F:metal ion binding"/>
    <property type="evidence" value="ECO:0007669"/>
    <property type="project" value="UniProtKB-KW"/>
</dbReference>
<keyword evidence="4" id="KW-1185">Reference proteome</keyword>
<comment type="caution">
    <text evidence="3">The sequence shown here is derived from an EMBL/GenBank/DDBJ whole genome shotgun (WGS) entry which is preliminary data.</text>
</comment>